<dbReference type="Pfam" id="PF18962">
    <property type="entry name" value="Por_Secre_tail"/>
    <property type="match status" value="1"/>
</dbReference>
<gene>
    <name evidence="5" type="ORF">K1I41_04905</name>
</gene>
<dbReference type="Pfam" id="PF13583">
    <property type="entry name" value="Reprolysin_4"/>
    <property type="match status" value="1"/>
</dbReference>
<dbReference type="Pfam" id="PF01483">
    <property type="entry name" value="P_proprotein"/>
    <property type="match status" value="1"/>
</dbReference>
<protein>
    <submittedName>
        <fullName evidence="5">T9SS type A sorting domain-containing protein</fullName>
    </submittedName>
</protein>
<dbReference type="Gene3D" id="2.60.120.260">
    <property type="entry name" value="Galactose-binding domain-like"/>
    <property type="match status" value="1"/>
</dbReference>
<proteinExistence type="predicted"/>
<keyword evidence="6" id="KW-1185">Reference proteome</keyword>
<name>A0ABX8VAT7_9FLAO</name>
<accession>A0ABX8VAT7</accession>
<dbReference type="PROSITE" id="PS51829">
    <property type="entry name" value="P_HOMO_B"/>
    <property type="match status" value="1"/>
</dbReference>
<dbReference type="NCBIfam" id="TIGR04183">
    <property type="entry name" value="Por_Secre_tail"/>
    <property type="match status" value="1"/>
</dbReference>
<evidence type="ECO:0000313" key="6">
    <source>
        <dbReference type="Proteomes" id="UP000825381"/>
    </source>
</evidence>
<evidence type="ECO:0000256" key="1">
    <source>
        <dbReference type="ARBA" id="ARBA00022670"/>
    </source>
</evidence>
<dbReference type="Gene3D" id="3.40.390.10">
    <property type="entry name" value="Collagenase (Catalytic Domain)"/>
    <property type="match status" value="1"/>
</dbReference>
<dbReference type="InterPro" id="IPR013783">
    <property type="entry name" value="Ig-like_fold"/>
</dbReference>
<keyword evidence="1" id="KW-0645">Protease</keyword>
<dbReference type="EMBL" id="CP080429">
    <property type="protein sequence ID" value="QYJ69233.1"/>
    <property type="molecule type" value="Genomic_DNA"/>
</dbReference>
<organism evidence="5 6">
    <name type="scientific">Flavobacterium litorale</name>
    <dbReference type="NCBI Taxonomy" id="2856519"/>
    <lineage>
        <taxon>Bacteria</taxon>
        <taxon>Pseudomonadati</taxon>
        <taxon>Bacteroidota</taxon>
        <taxon>Flavobacteriia</taxon>
        <taxon>Flavobacteriales</taxon>
        <taxon>Flavobacteriaceae</taxon>
        <taxon>Flavobacterium</taxon>
    </lineage>
</organism>
<dbReference type="InterPro" id="IPR026444">
    <property type="entry name" value="Secre_tail"/>
</dbReference>
<dbReference type="InterPro" id="IPR024079">
    <property type="entry name" value="MetalloPept_cat_dom_sf"/>
</dbReference>
<evidence type="ECO:0000256" key="2">
    <source>
        <dbReference type="ARBA" id="ARBA00022729"/>
    </source>
</evidence>
<sequence>MNKRIIYGIFILMLTFSGYAQSVLWNRITDKDVEGQEKLTRTSQPVTFQLYSLNLGNLKQQLAQAPQRQAAASNLILPFPDGSGNMKHYYIYRADVMSPELTTKYPSIKSYVGRAVNNAATTIRFSVTQFGLHNMTQSVEGTSYTDPYTKNLQNYIVYKREGITTSRSFYCGVADNNSTPHQKSAANQPLSVTTSDGILRTYRLAMACTIEYAAFHVNEAGLNDGTLEEKKEAVLAAMNVTMARVNGIYERDLSITMELIPNNDEIIFIDSDDFTNDNEGNALLNESQVVIDDIIGADNYDIGHTVSTGGGGIAQLFSPCSPSKARGITGLPSPVGDPFDVDYVSHEMGHQFGGNHSYNNSCNGNRNQSTAFEPGSGSTIMAYAGICPPNVQSNSDAHFHGFSIAEMSFFIINGGDCGDNEVTGNVPPVVDAGEDYTIPFGTPFILSGTATDANNDAMTYNWEQLDNEISEQPPVPTATEGPNFRSIPSKDVPQRFMPDIVDVLNNNLTPTWEVISDVEREFNFIFTVRDNNLLGGQVITEAMQVDVSGVAGPFIVTSPNTNVSWQVGTNHSVSWNVAGTTENDVDAEYVDIYLSTDGGFTYPITLAAKVPNDGSEVVAIPNVPGNNNRIMVKGYNHIFYDLSNSNFTITAPQATMAIAVEGDQNITDCVGNEINYTLTYDAYEGFDAETTFTTTGVPDNAVVLFTPNDITNSGSVTMTVTTTPDTTPDFYTITVLANAGGVTKTINVYLDLIDANFGTLNIVTPLNEEDAVFDQTSFDWTDANGAVGYEIEIATDAEFEDILIATTVEESTYTALLEEATTYFWRVRPFNDACSGTYNEPNEFRTGLTDCEDYNSTDVPVVIPGNAVATVTSTIIVADDDPIQKLTLAMNIGHGWVGDLTAVLISPEGTQVQLFDQVCENQINVDAIFDDSGTELVCSGNPAITGTIAPTQLLSAFNGESPEGIWTLEVSDAVAQDGGVINNWSITICSTTPAPVGSVATATINNFTLYPNPNNGDFTIRYTPNTGNNVNVMVYDIRGRQIFNTTYSNTGLLEQNLSLGTAEAGVYLVTVQEGNNRLTKKIVVQ</sequence>
<keyword evidence="3" id="KW-0378">Hydrolase</keyword>
<dbReference type="SUPFAM" id="SSF49785">
    <property type="entry name" value="Galactose-binding domain-like"/>
    <property type="match status" value="1"/>
</dbReference>
<dbReference type="Gene3D" id="2.60.40.10">
    <property type="entry name" value="Immunoglobulins"/>
    <property type="match status" value="2"/>
</dbReference>
<dbReference type="InterPro" id="IPR002884">
    <property type="entry name" value="P_dom"/>
</dbReference>
<evidence type="ECO:0000313" key="5">
    <source>
        <dbReference type="EMBL" id="QYJ69233.1"/>
    </source>
</evidence>
<evidence type="ECO:0000259" key="4">
    <source>
        <dbReference type="PROSITE" id="PS51829"/>
    </source>
</evidence>
<dbReference type="SUPFAM" id="SSF55486">
    <property type="entry name" value="Metalloproteases ('zincins'), catalytic domain"/>
    <property type="match status" value="1"/>
</dbReference>
<feature type="domain" description="P/Homo B" evidence="4">
    <location>
        <begin position="845"/>
        <end position="994"/>
    </location>
</feature>
<keyword evidence="2" id="KW-0732">Signal</keyword>
<evidence type="ECO:0000256" key="3">
    <source>
        <dbReference type="ARBA" id="ARBA00022801"/>
    </source>
</evidence>
<dbReference type="Proteomes" id="UP000825381">
    <property type="component" value="Chromosome"/>
</dbReference>
<dbReference type="InterPro" id="IPR008979">
    <property type="entry name" value="Galactose-bd-like_sf"/>
</dbReference>
<dbReference type="RefSeq" id="WP_220641568.1">
    <property type="nucleotide sequence ID" value="NZ_CP080429.1"/>
</dbReference>
<reference evidence="5 6" key="1">
    <citation type="submission" date="2021-07" db="EMBL/GenBank/DDBJ databases">
        <title>Flavobacterium WSW3-B6 sp.nov, isolated from seaweed.</title>
        <authorList>
            <person name="Muhammad N."/>
            <person name="Ho H."/>
            <person name="Lee Y.-J."/>
            <person name="Nguyen T."/>
            <person name="Ho J."/>
            <person name="Kim S.-G."/>
        </authorList>
    </citation>
    <scope>NUCLEOTIDE SEQUENCE [LARGE SCALE GENOMIC DNA]</scope>
    <source>
        <strain evidence="5 6">WSW3-B6</strain>
    </source>
</reference>